<dbReference type="SUPFAM" id="SSF48371">
    <property type="entry name" value="ARM repeat"/>
    <property type="match status" value="1"/>
</dbReference>
<dbReference type="InterPro" id="IPR002554">
    <property type="entry name" value="PP2A_B56"/>
</dbReference>
<evidence type="ECO:0000256" key="2">
    <source>
        <dbReference type="SAM" id="MobiDB-lite"/>
    </source>
</evidence>
<evidence type="ECO:0000313" key="3">
    <source>
        <dbReference type="EMBL" id="KPM08626.1"/>
    </source>
</evidence>
<name>A0A132ACA8_SARSC</name>
<dbReference type="PANTHER" id="PTHR10257">
    <property type="entry name" value="SERINE/THREONINE PROTEIN PHOSPHATASE 2A PP2A REGULATORY SUBUNIT B"/>
    <property type="match status" value="1"/>
</dbReference>
<accession>A0A132ACA8</accession>
<dbReference type="InterPro" id="IPR016024">
    <property type="entry name" value="ARM-type_fold"/>
</dbReference>
<dbReference type="GO" id="GO:0000159">
    <property type="term" value="C:protein phosphatase type 2A complex"/>
    <property type="evidence" value="ECO:0007669"/>
    <property type="project" value="InterPro"/>
</dbReference>
<dbReference type="GO" id="GO:0005634">
    <property type="term" value="C:nucleus"/>
    <property type="evidence" value="ECO:0007669"/>
    <property type="project" value="TreeGrafter"/>
</dbReference>
<dbReference type="OrthoDB" id="10264446at2759"/>
<protein>
    <submittedName>
        <fullName evidence="3">Phosphatase 2A B56 regulatory subunit-like protein</fullName>
    </submittedName>
</protein>
<dbReference type="GO" id="GO:0005829">
    <property type="term" value="C:cytosol"/>
    <property type="evidence" value="ECO:0007669"/>
    <property type="project" value="TreeGrafter"/>
</dbReference>
<comment type="similarity">
    <text evidence="1">Belongs to the phosphatase 2A regulatory subunit B56 family.</text>
</comment>
<feature type="region of interest" description="Disordered" evidence="2">
    <location>
        <begin position="18"/>
        <end position="38"/>
    </location>
</feature>
<dbReference type="GO" id="GO:0007165">
    <property type="term" value="P:signal transduction"/>
    <property type="evidence" value="ECO:0007669"/>
    <property type="project" value="InterPro"/>
</dbReference>
<dbReference type="EMBL" id="JXLN01012564">
    <property type="protein sequence ID" value="KPM08626.1"/>
    <property type="molecule type" value="Genomic_DNA"/>
</dbReference>
<dbReference type="Proteomes" id="UP000616769">
    <property type="component" value="Unassembled WGS sequence"/>
</dbReference>
<proteinExistence type="inferred from homology"/>
<evidence type="ECO:0000313" key="4">
    <source>
        <dbReference type="Proteomes" id="UP000616769"/>
    </source>
</evidence>
<feature type="compositionally biased region" description="Polar residues" evidence="2">
    <location>
        <begin position="29"/>
        <end position="38"/>
    </location>
</feature>
<gene>
    <name evidence="3" type="ORF">QR98_0071480</name>
</gene>
<organism evidence="3 4">
    <name type="scientific">Sarcoptes scabiei</name>
    <name type="common">Itch mite</name>
    <name type="synonym">Acarus scabiei</name>
    <dbReference type="NCBI Taxonomy" id="52283"/>
    <lineage>
        <taxon>Eukaryota</taxon>
        <taxon>Metazoa</taxon>
        <taxon>Ecdysozoa</taxon>
        <taxon>Arthropoda</taxon>
        <taxon>Chelicerata</taxon>
        <taxon>Arachnida</taxon>
        <taxon>Acari</taxon>
        <taxon>Acariformes</taxon>
        <taxon>Sarcoptiformes</taxon>
        <taxon>Astigmata</taxon>
        <taxon>Psoroptidia</taxon>
        <taxon>Sarcoptoidea</taxon>
        <taxon>Sarcoptidae</taxon>
        <taxon>Sarcoptinae</taxon>
        <taxon>Sarcoptes</taxon>
    </lineage>
</organism>
<dbReference type="VEuPathDB" id="VectorBase:SSCA006755"/>
<comment type="caution">
    <text evidence="3">The sequence shown here is derived from an EMBL/GenBank/DDBJ whole genome shotgun (WGS) entry which is preliminary data.</text>
</comment>
<dbReference type="InterPro" id="IPR011989">
    <property type="entry name" value="ARM-like"/>
</dbReference>
<dbReference type="Gene3D" id="1.25.10.10">
    <property type="entry name" value="Leucine-rich Repeat Variant"/>
    <property type="match status" value="1"/>
</dbReference>
<dbReference type="Pfam" id="PF01603">
    <property type="entry name" value="B56"/>
    <property type="match status" value="1"/>
</dbReference>
<dbReference type="GO" id="GO:0072542">
    <property type="term" value="F:protein phosphatase activator activity"/>
    <property type="evidence" value="ECO:0007669"/>
    <property type="project" value="TreeGrafter"/>
</dbReference>
<reference evidence="3 4" key="1">
    <citation type="journal article" date="2015" name="Parasit. Vectors">
        <title>Draft genome of the scabies mite.</title>
        <authorList>
            <person name="Rider S.D.Jr."/>
            <person name="Morgan M.S."/>
            <person name="Arlian L.G."/>
        </authorList>
    </citation>
    <scope>NUCLEOTIDE SEQUENCE [LARGE SCALE GENOMIC DNA]</scope>
    <source>
        <strain evidence="3">Arlian Lab</strain>
    </source>
</reference>
<sequence length="122" mass="13791">MASHTSLAPFVDKIDPFKKGSLKRKQKRSQGSSRYRTTSEIDLQPLPLLKDVGPTEQEALFIRKLRQCCVAFDFMDPVSDLKGKETKRATLNELVDYISAGRGVLTEAVYPEIIKMVRFLAD</sequence>
<evidence type="ECO:0000256" key="1">
    <source>
        <dbReference type="ARBA" id="ARBA00009745"/>
    </source>
</evidence>
<dbReference type="PANTHER" id="PTHR10257:SF5">
    <property type="entry name" value="WIDERBORST, ISOFORM H"/>
    <property type="match status" value="1"/>
</dbReference>
<dbReference type="AlphaFoldDB" id="A0A132ACA8"/>